<gene>
    <name evidence="1" type="ORF">H257_02166</name>
</gene>
<protein>
    <submittedName>
        <fullName evidence="1">Uncharacterized protein</fullName>
    </submittedName>
</protein>
<organism evidence="1">
    <name type="scientific">Aphanomyces astaci</name>
    <name type="common">Crayfish plague agent</name>
    <dbReference type="NCBI Taxonomy" id="112090"/>
    <lineage>
        <taxon>Eukaryota</taxon>
        <taxon>Sar</taxon>
        <taxon>Stramenopiles</taxon>
        <taxon>Oomycota</taxon>
        <taxon>Saprolegniomycetes</taxon>
        <taxon>Saprolegniales</taxon>
        <taxon>Verrucalvaceae</taxon>
        <taxon>Aphanomyces</taxon>
    </lineage>
</organism>
<dbReference type="EMBL" id="KI913116">
    <property type="protein sequence ID" value="ETV87191.1"/>
    <property type="molecule type" value="Genomic_DNA"/>
</dbReference>
<dbReference type="RefSeq" id="XP_009823990.1">
    <property type="nucleotide sequence ID" value="XM_009825688.1"/>
</dbReference>
<evidence type="ECO:0000313" key="1">
    <source>
        <dbReference type="EMBL" id="ETV87191.1"/>
    </source>
</evidence>
<sequence length="367" mass="40582">MATGALFPGARQRDRFGKALKALAHAVLGSTANGTVGTHSIRKGNVVERYMHYEKAGDQFVGRVVAGLPLNSAGFAQLPPHFDATDSATVTSAVRYMFPRLSKNVALLGVLKLGLASLVFHADYLRSTLPASHAVLHTAIFRDDELRVKLRSLLRSSSATLAPTGLPPYVELYRQLEAQHETLKALSTEVVAGVRGIWDEKELSAGTVTQAYIDRHFSTILERLGGGGNSADVVPAQPPPRRREHMLFAWGGRLHKLPEDFCFPSVDVATAWALWWLGKDNEIPYRTIDPSDLSTKLQKRILSEWRTEEAVVESFDCAVHALDGVVDKTLSQRQRRFGQLMVVTVARIMRETNGAKTKRAYSKRKRS</sequence>
<proteinExistence type="predicted"/>
<name>W4H6J0_APHAT</name>
<accession>W4H6J0</accession>
<dbReference type="GeneID" id="20804162"/>
<dbReference type="VEuPathDB" id="FungiDB:H257_02166"/>
<reference evidence="1" key="1">
    <citation type="submission" date="2013-12" db="EMBL/GenBank/DDBJ databases">
        <title>The Genome Sequence of Aphanomyces astaci APO3.</title>
        <authorList>
            <consortium name="The Broad Institute Genomics Platform"/>
            <person name="Russ C."/>
            <person name="Tyler B."/>
            <person name="van West P."/>
            <person name="Dieguez-Uribeondo J."/>
            <person name="Young S.K."/>
            <person name="Zeng Q."/>
            <person name="Gargeya S."/>
            <person name="Fitzgerald M."/>
            <person name="Abouelleil A."/>
            <person name="Alvarado L."/>
            <person name="Chapman S.B."/>
            <person name="Gainer-Dewar J."/>
            <person name="Goldberg J."/>
            <person name="Griggs A."/>
            <person name="Gujja S."/>
            <person name="Hansen M."/>
            <person name="Howarth C."/>
            <person name="Imamovic A."/>
            <person name="Ireland A."/>
            <person name="Larimer J."/>
            <person name="McCowan C."/>
            <person name="Murphy C."/>
            <person name="Pearson M."/>
            <person name="Poon T.W."/>
            <person name="Priest M."/>
            <person name="Roberts A."/>
            <person name="Saif S."/>
            <person name="Shea T."/>
            <person name="Sykes S."/>
            <person name="Wortman J."/>
            <person name="Nusbaum C."/>
            <person name="Birren B."/>
        </authorList>
    </citation>
    <scope>NUCLEOTIDE SEQUENCE [LARGE SCALE GENOMIC DNA]</scope>
    <source>
        <strain evidence="1">APO3</strain>
    </source>
</reference>
<dbReference type="OrthoDB" id="79295at2759"/>
<dbReference type="AlphaFoldDB" id="W4H6J0"/>